<dbReference type="EMBL" id="JANBUN010002838">
    <property type="protein sequence ID" value="KAJ2793552.1"/>
    <property type="molecule type" value="Genomic_DNA"/>
</dbReference>
<proteinExistence type="predicted"/>
<evidence type="ECO:0000313" key="1">
    <source>
        <dbReference type="EMBL" id="KAJ2793552.1"/>
    </source>
</evidence>
<protein>
    <submittedName>
        <fullName evidence="1">Phosphatidylcholine and lysophosphatidylcholine phospholipase</fullName>
    </submittedName>
</protein>
<keyword evidence="2" id="KW-1185">Reference proteome</keyword>
<name>A0ACC1KQR6_9FUNG</name>
<comment type="caution">
    <text evidence="1">The sequence shown here is derived from an EMBL/GenBank/DDBJ whole genome shotgun (WGS) entry which is preliminary data.</text>
</comment>
<sequence>VQIYLADDTSRIPAAGPPADPGAGSDGEVSGSGGWSDAGGEFNGAQPAESDGESDAGSSAADDSDEAAGSGGGGGGDGSGDQAAPEEALLLNVVGPGDVLSSLLSILSLFAEGVPLRQGRRRWHQPEALPRAGSRGHMPQAVDTPAYDQCSDSSTRDECSHPPPRRPNVVARATTDTTLAMIPASAFQRVTRLYPKAAAHILQVILTRLQRVTFATLYDYLDLPDELVAIERAISGLARLPLAPEIAQSDVLLRARELYAQADRQSPSAPPAIQSPVLGSQRRPSFSTRSTLSAGVASTHTVNLSDARQLPAAWKLTRASLEALPAAAAAMEAAPTPIAMEILPPPAANVDVTIAHAPRSRFRRHRRRGSDSAPVATLPSAADIEGLRRDALQQLCDSLGIDPHTSDGRPAQPVPPALAPGRPQQARDRTPPPLSAEPGVSSARGSRSSSTHRRPLPRTEYLLPLLQSVGPAEQRRAAASAAGQALEQLSSLTDEFSLYRVPDGQVLVEQGQRPPGL</sequence>
<feature type="non-terminal residue" evidence="1">
    <location>
        <position position="517"/>
    </location>
</feature>
<dbReference type="Proteomes" id="UP001140087">
    <property type="component" value="Unassembled WGS sequence"/>
</dbReference>
<gene>
    <name evidence="1" type="primary">NTE1_3</name>
    <name evidence="1" type="ORF">H4R21_005850</name>
</gene>
<organism evidence="1 2">
    <name type="scientific">Coemansia helicoidea</name>
    <dbReference type="NCBI Taxonomy" id="1286919"/>
    <lineage>
        <taxon>Eukaryota</taxon>
        <taxon>Fungi</taxon>
        <taxon>Fungi incertae sedis</taxon>
        <taxon>Zoopagomycota</taxon>
        <taxon>Kickxellomycotina</taxon>
        <taxon>Kickxellomycetes</taxon>
        <taxon>Kickxellales</taxon>
        <taxon>Kickxellaceae</taxon>
        <taxon>Coemansia</taxon>
    </lineage>
</organism>
<reference evidence="1" key="1">
    <citation type="submission" date="2022-07" db="EMBL/GenBank/DDBJ databases">
        <title>Phylogenomic reconstructions and comparative analyses of Kickxellomycotina fungi.</title>
        <authorList>
            <person name="Reynolds N.K."/>
            <person name="Stajich J.E."/>
            <person name="Barry K."/>
            <person name="Grigoriev I.V."/>
            <person name="Crous P."/>
            <person name="Smith M.E."/>
        </authorList>
    </citation>
    <scope>NUCLEOTIDE SEQUENCE</scope>
    <source>
        <strain evidence="1">BCRC 34780</strain>
    </source>
</reference>
<evidence type="ECO:0000313" key="2">
    <source>
        <dbReference type="Proteomes" id="UP001140087"/>
    </source>
</evidence>
<accession>A0ACC1KQR6</accession>
<feature type="non-terminal residue" evidence="1">
    <location>
        <position position="1"/>
    </location>
</feature>